<dbReference type="AlphaFoldDB" id="A0A098S6W8"/>
<dbReference type="RefSeq" id="WP_052516028.1">
    <property type="nucleotide sequence ID" value="NZ_JBKAGJ010000015.1"/>
</dbReference>
<dbReference type="GO" id="GO:0016788">
    <property type="term" value="F:hydrolase activity, acting on ester bonds"/>
    <property type="evidence" value="ECO:0007669"/>
    <property type="project" value="UniProtKB-ARBA"/>
</dbReference>
<evidence type="ECO:0000313" key="2">
    <source>
        <dbReference type="Proteomes" id="UP000029736"/>
    </source>
</evidence>
<accession>A0A098S6W8</accession>
<dbReference type="Gene3D" id="3.40.50.1110">
    <property type="entry name" value="SGNH hydrolase"/>
    <property type="match status" value="1"/>
</dbReference>
<protein>
    <recommendedName>
        <fullName evidence="3">SGNH hydrolase-type esterase domain-containing protein</fullName>
    </recommendedName>
</protein>
<sequence length="200" mass="21476">MKRNILIWLTLLLWSCDPVVEAPEDQRQTRQQPQPPVTANPIETEIIPPKPHQGWIACGGRWTAGEGADLGAGFADQLGAAVVNAGITGEPLPGLLQRLPQLLDRKPEGLILEVGQEDEALNAPPGAFQKHLNTLGTKLSGYPGLKLIVLVSAQDAAYREPVAAFAEKQVAQLLSGDAFASPPTAVQHDALAEQVRQMLY</sequence>
<gene>
    <name evidence="1" type="ORF">IX84_15550</name>
</gene>
<dbReference type="SUPFAM" id="SSF52266">
    <property type="entry name" value="SGNH hydrolase"/>
    <property type="match status" value="1"/>
</dbReference>
<dbReference type="Proteomes" id="UP000029736">
    <property type="component" value="Unassembled WGS sequence"/>
</dbReference>
<evidence type="ECO:0000313" key="1">
    <source>
        <dbReference type="EMBL" id="KGE87403.1"/>
    </source>
</evidence>
<comment type="caution">
    <text evidence="1">The sequence shown here is derived from an EMBL/GenBank/DDBJ whole genome shotgun (WGS) entry which is preliminary data.</text>
</comment>
<name>A0A098S6W8_9BACT</name>
<reference evidence="1 2" key="1">
    <citation type="journal article" date="2014" name="Int. J. Syst. Evol. Microbiol.">
        <title>Phaeodactylibacter xiamenensis gen. nov., sp. nov., a member of the family Saprospiraceae isolated from the marine alga Phaeodactylum tricornutum.</title>
        <authorList>
            <person name="Chen Z.Jr."/>
            <person name="Lei X."/>
            <person name="Lai Q."/>
            <person name="Li Y."/>
            <person name="Zhang B."/>
            <person name="Zhang J."/>
            <person name="Zhang H."/>
            <person name="Yang L."/>
            <person name="Zheng W."/>
            <person name="Tian Y."/>
            <person name="Yu Z."/>
            <person name="Xu H.Jr."/>
            <person name="Zheng T."/>
        </authorList>
    </citation>
    <scope>NUCLEOTIDE SEQUENCE [LARGE SCALE GENOMIC DNA]</scope>
    <source>
        <strain evidence="1 2">KD52</strain>
    </source>
</reference>
<dbReference type="InterPro" id="IPR036514">
    <property type="entry name" value="SGNH_hydro_sf"/>
</dbReference>
<keyword evidence="2" id="KW-1185">Reference proteome</keyword>
<dbReference type="EMBL" id="JPOS01000037">
    <property type="protein sequence ID" value="KGE87403.1"/>
    <property type="molecule type" value="Genomic_DNA"/>
</dbReference>
<dbReference type="STRING" id="1524460.IX84_15550"/>
<organism evidence="1 2">
    <name type="scientific">Phaeodactylibacter xiamenensis</name>
    <dbReference type="NCBI Taxonomy" id="1524460"/>
    <lineage>
        <taxon>Bacteria</taxon>
        <taxon>Pseudomonadati</taxon>
        <taxon>Bacteroidota</taxon>
        <taxon>Saprospiria</taxon>
        <taxon>Saprospirales</taxon>
        <taxon>Haliscomenobacteraceae</taxon>
        <taxon>Phaeodactylibacter</taxon>
    </lineage>
</organism>
<evidence type="ECO:0008006" key="3">
    <source>
        <dbReference type="Google" id="ProtNLM"/>
    </source>
</evidence>
<proteinExistence type="predicted"/>